<proteinExistence type="predicted"/>
<dbReference type="Proteomes" id="UP001431783">
    <property type="component" value="Unassembled WGS sequence"/>
</dbReference>
<protein>
    <submittedName>
        <fullName evidence="1">Uncharacterized protein</fullName>
    </submittedName>
</protein>
<keyword evidence="2" id="KW-1185">Reference proteome</keyword>
<gene>
    <name evidence="1" type="ORF">WA026_001982</name>
</gene>
<dbReference type="AlphaFoldDB" id="A0AAW1UUX1"/>
<dbReference type="EMBL" id="JARQZJ010000091">
    <property type="protein sequence ID" value="KAK9883787.1"/>
    <property type="molecule type" value="Genomic_DNA"/>
</dbReference>
<evidence type="ECO:0000313" key="2">
    <source>
        <dbReference type="Proteomes" id="UP001431783"/>
    </source>
</evidence>
<accession>A0AAW1UUX1</accession>
<organism evidence="1 2">
    <name type="scientific">Henosepilachna vigintioctopunctata</name>
    <dbReference type="NCBI Taxonomy" id="420089"/>
    <lineage>
        <taxon>Eukaryota</taxon>
        <taxon>Metazoa</taxon>
        <taxon>Ecdysozoa</taxon>
        <taxon>Arthropoda</taxon>
        <taxon>Hexapoda</taxon>
        <taxon>Insecta</taxon>
        <taxon>Pterygota</taxon>
        <taxon>Neoptera</taxon>
        <taxon>Endopterygota</taxon>
        <taxon>Coleoptera</taxon>
        <taxon>Polyphaga</taxon>
        <taxon>Cucujiformia</taxon>
        <taxon>Coccinelloidea</taxon>
        <taxon>Coccinellidae</taxon>
        <taxon>Epilachninae</taxon>
        <taxon>Epilachnini</taxon>
        <taxon>Henosepilachna</taxon>
    </lineage>
</organism>
<reference evidence="1 2" key="1">
    <citation type="submission" date="2023-03" db="EMBL/GenBank/DDBJ databases">
        <title>Genome insight into feeding habits of ladybird beetles.</title>
        <authorList>
            <person name="Li H.-S."/>
            <person name="Huang Y.-H."/>
            <person name="Pang H."/>
        </authorList>
    </citation>
    <scope>NUCLEOTIDE SEQUENCE [LARGE SCALE GENOMIC DNA]</scope>
    <source>
        <strain evidence="1">SYSU_2023b</strain>
        <tissue evidence="1">Whole body</tissue>
    </source>
</reference>
<name>A0AAW1UUX1_9CUCU</name>
<evidence type="ECO:0000313" key="1">
    <source>
        <dbReference type="EMBL" id="KAK9883787.1"/>
    </source>
</evidence>
<sequence length="160" mass="18646">MLLNFCELVETWEVSFNATAFIESFMRTCIFSRFCSQARDCEDEVFAARFKHFSPIIFKLQLSLNIDLKDTIISYIDNIVIEPEDLRLYLSVCSSHISKFTGDVNLTKILGYFGPIQLFVVWDRSFRQRSFDNKVFENEFPFNLLPMPVTIGNVLLVNET</sequence>
<comment type="caution">
    <text evidence="1">The sequence shown here is derived from an EMBL/GenBank/DDBJ whole genome shotgun (WGS) entry which is preliminary data.</text>
</comment>